<keyword evidence="1" id="KW-0547">Nucleotide-binding</keyword>
<organism evidence="7">
    <name type="scientific">bioreactor metagenome</name>
    <dbReference type="NCBI Taxonomy" id="1076179"/>
    <lineage>
        <taxon>unclassified sequences</taxon>
        <taxon>metagenomes</taxon>
        <taxon>ecological metagenomes</taxon>
    </lineage>
</organism>
<dbReference type="InterPro" id="IPR017953">
    <property type="entry name" value="Carbohydrate_kinase_pred_CS"/>
</dbReference>
<dbReference type="Gene3D" id="3.40.1190.20">
    <property type="match status" value="1"/>
</dbReference>
<dbReference type="EMBL" id="VSSQ01012279">
    <property type="protein sequence ID" value="MPM48850.1"/>
    <property type="molecule type" value="Genomic_DNA"/>
</dbReference>
<dbReference type="PROSITE" id="PS01050">
    <property type="entry name" value="YJEF_C_2"/>
    <property type="match status" value="1"/>
</dbReference>
<dbReference type="PANTHER" id="PTHR12592">
    <property type="entry name" value="ATP-DEPENDENT (S)-NAD(P)H-HYDRATE DEHYDRATASE FAMILY MEMBER"/>
    <property type="match status" value="1"/>
</dbReference>
<keyword evidence="3" id="KW-0521">NADP</keyword>
<dbReference type="SUPFAM" id="SSF53613">
    <property type="entry name" value="Ribokinase-like"/>
    <property type="match status" value="1"/>
</dbReference>
<evidence type="ECO:0000256" key="4">
    <source>
        <dbReference type="ARBA" id="ARBA00023027"/>
    </source>
</evidence>
<dbReference type="GO" id="GO:0052855">
    <property type="term" value="F:ADP-dependent NAD(P)H-hydrate dehydratase activity"/>
    <property type="evidence" value="ECO:0007669"/>
    <property type="project" value="TreeGrafter"/>
</dbReference>
<dbReference type="CDD" id="cd01171">
    <property type="entry name" value="YXKO-related"/>
    <property type="match status" value="1"/>
</dbReference>
<keyword evidence="2" id="KW-0067">ATP-binding</keyword>
<feature type="domain" description="YjeF C-terminal" evidence="6">
    <location>
        <begin position="1"/>
        <end position="228"/>
    </location>
</feature>
<evidence type="ECO:0000256" key="1">
    <source>
        <dbReference type="ARBA" id="ARBA00022741"/>
    </source>
</evidence>
<name>A0A645A6Q0_9ZZZZ</name>
<dbReference type="GO" id="GO:0052856">
    <property type="term" value="F:NAD(P)HX epimerase activity"/>
    <property type="evidence" value="ECO:0007669"/>
    <property type="project" value="TreeGrafter"/>
</dbReference>
<keyword evidence="4" id="KW-0520">NAD</keyword>
<sequence length="228" mass="23540">MTTAAVPGRVKNAFANLPEAMCLPVNDGADWDSEGCERAIAQMENKNALCVGCGAGAGNILPLITAALQSGCSIVLDADALNQIAKAPEMLRLLHPNAILTPHPAEMARICGETIETILRDPIGIAGSYARRWNCVVLLKGATTCIASGDVVRLNTSGNAGLAKGGSGDVLAGLITGLLAQGLSAFDAASCGAFLLGVSADMALELLRERMLLARDVITAVEQTIAEW</sequence>
<accession>A0A645A6Q0</accession>
<reference evidence="7" key="1">
    <citation type="submission" date="2019-08" db="EMBL/GenBank/DDBJ databases">
        <authorList>
            <person name="Kucharzyk K."/>
            <person name="Murdoch R.W."/>
            <person name="Higgins S."/>
            <person name="Loffler F."/>
        </authorList>
    </citation>
    <scope>NUCLEOTIDE SEQUENCE</scope>
</reference>
<evidence type="ECO:0000256" key="3">
    <source>
        <dbReference type="ARBA" id="ARBA00022857"/>
    </source>
</evidence>
<dbReference type="GO" id="GO:0005524">
    <property type="term" value="F:ATP binding"/>
    <property type="evidence" value="ECO:0007669"/>
    <property type="project" value="UniProtKB-KW"/>
</dbReference>
<dbReference type="Pfam" id="PF01256">
    <property type="entry name" value="Carb_kinase"/>
    <property type="match status" value="1"/>
</dbReference>
<keyword evidence="5" id="KW-0456">Lyase</keyword>
<evidence type="ECO:0000313" key="7">
    <source>
        <dbReference type="EMBL" id="MPM48850.1"/>
    </source>
</evidence>
<dbReference type="InterPro" id="IPR029056">
    <property type="entry name" value="Ribokinase-like"/>
</dbReference>
<comment type="caution">
    <text evidence="7">The sequence shown here is derived from an EMBL/GenBank/DDBJ whole genome shotgun (WGS) entry which is preliminary data.</text>
</comment>
<dbReference type="PANTHER" id="PTHR12592:SF0">
    <property type="entry name" value="ATP-DEPENDENT (S)-NAD(P)H-HYDRATE DEHYDRATASE"/>
    <property type="match status" value="1"/>
</dbReference>
<evidence type="ECO:0000256" key="2">
    <source>
        <dbReference type="ARBA" id="ARBA00022840"/>
    </source>
</evidence>
<dbReference type="GO" id="GO:0110051">
    <property type="term" value="P:metabolite repair"/>
    <property type="evidence" value="ECO:0007669"/>
    <property type="project" value="TreeGrafter"/>
</dbReference>
<evidence type="ECO:0000259" key="6">
    <source>
        <dbReference type="PROSITE" id="PS51383"/>
    </source>
</evidence>
<evidence type="ECO:0000256" key="5">
    <source>
        <dbReference type="ARBA" id="ARBA00023239"/>
    </source>
</evidence>
<dbReference type="InterPro" id="IPR000631">
    <property type="entry name" value="CARKD"/>
</dbReference>
<dbReference type="AlphaFoldDB" id="A0A645A6Q0"/>
<dbReference type="NCBIfam" id="TIGR00196">
    <property type="entry name" value="yjeF_cterm"/>
    <property type="match status" value="1"/>
</dbReference>
<dbReference type="PROSITE" id="PS51383">
    <property type="entry name" value="YJEF_C_3"/>
    <property type="match status" value="1"/>
</dbReference>
<gene>
    <name evidence="7" type="primary">nnr_24</name>
    <name evidence="7" type="ORF">SDC9_95577</name>
</gene>
<protein>
    <submittedName>
        <fullName evidence="7">Bifunctional NAD(P)H-hydrate repair enzyme Nnr</fullName>
    </submittedName>
</protein>
<proteinExistence type="predicted"/>